<evidence type="ECO:0000259" key="3">
    <source>
        <dbReference type="PROSITE" id="PS50076"/>
    </source>
</evidence>
<evidence type="ECO:0000256" key="2">
    <source>
        <dbReference type="SAM" id="Phobius"/>
    </source>
</evidence>
<evidence type="ECO:0000256" key="1">
    <source>
        <dbReference type="SAM" id="MobiDB-lite"/>
    </source>
</evidence>
<dbReference type="SUPFAM" id="SSF46565">
    <property type="entry name" value="Chaperone J-domain"/>
    <property type="match status" value="1"/>
</dbReference>
<accession>A0A6J6GJL7</accession>
<dbReference type="InterPro" id="IPR036869">
    <property type="entry name" value="J_dom_sf"/>
</dbReference>
<keyword evidence="2" id="KW-0812">Transmembrane</keyword>
<dbReference type="PRINTS" id="PR00625">
    <property type="entry name" value="JDOMAIN"/>
</dbReference>
<dbReference type="CDD" id="cd06257">
    <property type="entry name" value="DnaJ"/>
    <property type="match status" value="1"/>
</dbReference>
<reference evidence="4" key="1">
    <citation type="submission" date="2020-05" db="EMBL/GenBank/DDBJ databases">
        <authorList>
            <person name="Chiriac C."/>
            <person name="Salcher M."/>
            <person name="Ghai R."/>
            <person name="Kavagutti S V."/>
        </authorList>
    </citation>
    <scope>NUCLEOTIDE SEQUENCE</scope>
</reference>
<dbReference type="Pfam" id="PF00226">
    <property type="entry name" value="DnaJ"/>
    <property type="match status" value="1"/>
</dbReference>
<gene>
    <name evidence="4" type="ORF">UFOPK1835_00330</name>
</gene>
<keyword evidence="2" id="KW-1133">Transmembrane helix</keyword>
<evidence type="ECO:0000313" key="4">
    <source>
        <dbReference type="EMBL" id="CAB4600099.1"/>
    </source>
</evidence>
<feature type="transmembrane region" description="Helical" evidence="2">
    <location>
        <begin position="154"/>
        <end position="176"/>
    </location>
</feature>
<keyword evidence="2" id="KW-0472">Membrane</keyword>
<dbReference type="SMART" id="SM00271">
    <property type="entry name" value="DnaJ"/>
    <property type="match status" value="1"/>
</dbReference>
<name>A0A6J6GJL7_9ZZZZ</name>
<dbReference type="EMBL" id="CAEZUP010000008">
    <property type="protein sequence ID" value="CAB4600099.1"/>
    <property type="molecule type" value="Genomic_DNA"/>
</dbReference>
<dbReference type="Gene3D" id="1.10.287.110">
    <property type="entry name" value="DnaJ domain"/>
    <property type="match status" value="1"/>
</dbReference>
<proteinExistence type="predicted"/>
<sequence>MATHGSPTHYETLGVDPSASSDAVRKAYLKRARDHHPDFHTTATSAKRQENEREMQRINQAWTVLGDPLKRRAYDDMLLGGSTSGPSAPTGPAPARYDFVPYDDDDTDYAALLDDTPTNAVRMERSVQMAPAICLAIGLAMVIVGAIAQIGFALALGVAGVVIAIIGFLAAPAVAISRSLQSERES</sequence>
<dbReference type="InterPro" id="IPR001623">
    <property type="entry name" value="DnaJ_domain"/>
</dbReference>
<dbReference type="PANTHER" id="PTHR24074">
    <property type="entry name" value="CO-CHAPERONE PROTEIN DJLA"/>
    <property type="match status" value="1"/>
</dbReference>
<feature type="region of interest" description="Disordered" evidence="1">
    <location>
        <begin position="32"/>
        <end position="53"/>
    </location>
</feature>
<dbReference type="PROSITE" id="PS50076">
    <property type="entry name" value="DNAJ_2"/>
    <property type="match status" value="1"/>
</dbReference>
<dbReference type="AlphaFoldDB" id="A0A6J6GJL7"/>
<protein>
    <submittedName>
        <fullName evidence="4">Unannotated protein</fullName>
    </submittedName>
</protein>
<dbReference type="InterPro" id="IPR050817">
    <property type="entry name" value="DjlA_DnaK_co-chaperone"/>
</dbReference>
<feature type="domain" description="J" evidence="3">
    <location>
        <begin position="8"/>
        <end position="78"/>
    </location>
</feature>
<organism evidence="4">
    <name type="scientific">freshwater metagenome</name>
    <dbReference type="NCBI Taxonomy" id="449393"/>
    <lineage>
        <taxon>unclassified sequences</taxon>
        <taxon>metagenomes</taxon>
        <taxon>ecological metagenomes</taxon>
    </lineage>
</organism>
<feature type="transmembrane region" description="Helical" evidence="2">
    <location>
        <begin position="129"/>
        <end position="148"/>
    </location>
</feature>